<dbReference type="Gene3D" id="1.10.579.10">
    <property type="entry name" value="DNA Cyclobutane Dipyrimidine Photolyase, subunit A, domain 3"/>
    <property type="match status" value="1"/>
</dbReference>
<dbReference type="EC" id="4.1.99.3" evidence="3"/>
<evidence type="ECO:0000256" key="9">
    <source>
        <dbReference type="ARBA" id="ARBA00023204"/>
    </source>
</evidence>
<evidence type="ECO:0000259" key="14">
    <source>
        <dbReference type="PROSITE" id="PS51645"/>
    </source>
</evidence>
<evidence type="ECO:0000256" key="11">
    <source>
        <dbReference type="ARBA" id="ARBA00031671"/>
    </source>
</evidence>
<dbReference type="InterPro" id="IPR006050">
    <property type="entry name" value="DNA_photolyase_N"/>
</dbReference>
<dbReference type="GO" id="GO:0000719">
    <property type="term" value="P:photoreactive repair"/>
    <property type="evidence" value="ECO:0007669"/>
    <property type="project" value="TreeGrafter"/>
</dbReference>
<comment type="cofactor">
    <cofactor evidence="1">
        <name>FAD</name>
        <dbReference type="ChEBI" id="CHEBI:57692"/>
    </cofactor>
</comment>
<evidence type="ECO:0000256" key="5">
    <source>
        <dbReference type="ARBA" id="ARBA00022630"/>
    </source>
</evidence>
<protein>
    <recommendedName>
        <fullName evidence="4">Deoxyribodipyrimidine photo-lyase</fullName>
        <ecNumber evidence="3">4.1.99.3</ecNumber>
    </recommendedName>
    <alternativeName>
        <fullName evidence="11">DNA photolyase</fullName>
    </alternativeName>
</protein>
<evidence type="ECO:0000256" key="7">
    <source>
        <dbReference type="ARBA" id="ARBA00022827"/>
    </source>
</evidence>
<comment type="similarity">
    <text evidence="2">Belongs to the DNA photolyase class-2 family.</text>
</comment>
<keyword evidence="8" id="KW-0238">DNA-binding</keyword>
<dbReference type="Pfam" id="PF00875">
    <property type="entry name" value="DNA_photolyase"/>
    <property type="match status" value="1"/>
</dbReference>
<keyword evidence="10" id="KW-0456">Lyase</keyword>
<dbReference type="PANTHER" id="PTHR10211">
    <property type="entry name" value="DEOXYRIBODIPYRIMIDINE PHOTOLYASE"/>
    <property type="match status" value="1"/>
</dbReference>
<keyword evidence="7" id="KW-0274">FAD</keyword>
<name>A0A8K1C4F8_PYTOL</name>
<keyword evidence="5" id="KW-0285">Flavoprotein</keyword>
<dbReference type="PROSITE" id="PS51645">
    <property type="entry name" value="PHR_CRY_ALPHA_BETA"/>
    <property type="match status" value="1"/>
</dbReference>
<reference evidence="15" key="1">
    <citation type="submission" date="2019-03" db="EMBL/GenBank/DDBJ databases">
        <title>Long read genome sequence of the mycoparasitic Pythium oligandrum ATCC 38472 isolated from sugarbeet rhizosphere.</title>
        <authorList>
            <person name="Gaulin E."/>
        </authorList>
    </citation>
    <scope>NUCLEOTIDE SEQUENCE</scope>
    <source>
        <strain evidence="15">ATCC 38472_TT</strain>
    </source>
</reference>
<comment type="caution">
    <text evidence="15">The sequence shown here is derived from an EMBL/GenBank/DDBJ whole genome shotgun (WGS) entry which is preliminary data.</text>
</comment>
<keyword evidence="16" id="KW-1185">Reference proteome</keyword>
<evidence type="ECO:0000256" key="6">
    <source>
        <dbReference type="ARBA" id="ARBA00022763"/>
    </source>
</evidence>
<evidence type="ECO:0000256" key="4">
    <source>
        <dbReference type="ARBA" id="ARBA00014046"/>
    </source>
</evidence>
<gene>
    <name evidence="15" type="ORF">Poli38472_008595</name>
</gene>
<accession>A0A8K1C4F8</accession>
<keyword evidence="6" id="KW-0227">DNA damage</keyword>
<feature type="region of interest" description="Disordered" evidence="13">
    <location>
        <begin position="549"/>
        <end position="603"/>
    </location>
</feature>
<evidence type="ECO:0000256" key="2">
    <source>
        <dbReference type="ARBA" id="ARBA00006409"/>
    </source>
</evidence>
<evidence type="ECO:0000256" key="10">
    <source>
        <dbReference type="ARBA" id="ARBA00023239"/>
    </source>
</evidence>
<sequence>MRRVLEASSGLRLPNGFHMERVQWLYDGLATSLTVPRPTSESFDGRPPPKHLVYWMQTSVRSKYNYSLEYAIAVANALSLPLHVVYFLSDRSVVPPSYQPRDPNAFGFATERHAKFGLEGLACVQKKLAKRGLSFEVFHHRHVVSPSDKPIEFWTDVDEASEEDPPSTLKPSRSMLLDRCARNAAAVITDRPYLRPWREALAQCVSDAKAQRREWGVVQVEGDVVVPCESASYKEEYAARTIRPKIQAQLKKFLVELDHQEVKEECKTVGKSIVTSAFQDDTVLVPLDVTDTDKALQLLDVDRTVRGVSCFLGGEDVAVETGKTFLEKKLVRYATDRNEPSGDGGSNLSIYLRYGHISPVRIALNAQKVKNAKEGKDSFLEELIVRRELSVNMGVFNASYDTMACLPDYAAKTLQDHAGDKREHLYTVEQLEAAKTFDVYWNAAQLEMVYTGAMHGYMRMYWAKKVLEWTKTPELGFRIGLYLNNKYALDAPDPNSYTGIAWSFGKHDQGWKERPIFGKVRYMNESGLKRKFRMDAYVNKVKKLQSGDKDSNAGILDLPKQIKSPAKPRKTKKLVEDEGDSPVSASSPTPKKRKTLDNFFSKK</sequence>
<dbReference type="InterPro" id="IPR032673">
    <property type="entry name" value="DNA_photolyase_2_CS"/>
</dbReference>
<comment type="catalytic activity">
    <reaction evidence="12">
        <text>cyclobutadipyrimidine (in DNA) = 2 pyrimidine residues (in DNA).</text>
        <dbReference type="EC" id="4.1.99.3"/>
    </reaction>
</comment>
<dbReference type="InterPro" id="IPR036155">
    <property type="entry name" value="Crypto/Photolyase_N_sf"/>
</dbReference>
<dbReference type="PROSITE" id="PS01084">
    <property type="entry name" value="DNA_PHOTOLYASES_2_2"/>
    <property type="match status" value="1"/>
</dbReference>
<organism evidence="15 16">
    <name type="scientific">Pythium oligandrum</name>
    <name type="common">Mycoparasitic fungus</name>
    <dbReference type="NCBI Taxonomy" id="41045"/>
    <lineage>
        <taxon>Eukaryota</taxon>
        <taxon>Sar</taxon>
        <taxon>Stramenopiles</taxon>
        <taxon>Oomycota</taxon>
        <taxon>Peronosporomycetes</taxon>
        <taxon>Pythiales</taxon>
        <taxon>Pythiaceae</taxon>
        <taxon>Pythium</taxon>
    </lineage>
</organism>
<dbReference type="Gene3D" id="3.40.50.620">
    <property type="entry name" value="HUPs"/>
    <property type="match status" value="1"/>
</dbReference>
<dbReference type="GO" id="GO:0003904">
    <property type="term" value="F:deoxyribodipyrimidine photo-lyase activity"/>
    <property type="evidence" value="ECO:0007669"/>
    <property type="project" value="UniProtKB-EC"/>
</dbReference>
<evidence type="ECO:0000256" key="1">
    <source>
        <dbReference type="ARBA" id="ARBA00001974"/>
    </source>
</evidence>
<dbReference type="EMBL" id="SPLM01000146">
    <property type="protein sequence ID" value="TMW55947.1"/>
    <property type="molecule type" value="Genomic_DNA"/>
</dbReference>
<dbReference type="GO" id="GO:0003677">
    <property type="term" value="F:DNA binding"/>
    <property type="evidence" value="ECO:0007669"/>
    <property type="project" value="UniProtKB-KW"/>
</dbReference>
<feature type="domain" description="Photolyase/cryptochrome alpha/beta" evidence="14">
    <location>
        <begin position="50"/>
        <end position="225"/>
    </location>
</feature>
<evidence type="ECO:0000256" key="3">
    <source>
        <dbReference type="ARBA" id="ARBA00013149"/>
    </source>
</evidence>
<dbReference type="Proteomes" id="UP000794436">
    <property type="component" value="Unassembled WGS sequence"/>
</dbReference>
<dbReference type="OrthoDB" id="496749at2759"/>
<dbReference type="PANTHER" id="PTHR10211:SF0">
    <property type="entry name" value="DEOXYRIBODIPYRIMIDINE PHOTO-LYASE"/>
    <property type="match status" value="1"/>
</dbReference>
<proteinExistence type="inferred from homology"/>
<dbReference type="Gene3D" id="1.25.40.80">
    <property type="match status" value="1"/>
</dbReference>
<dbReference type="AlphaFoldDB" id="A0A8K1C4F8"/>
<dbReference type="SUPFAM" id="SSF48173">
    <property type="entry name" value="Cryptochrome/photolyase FAD-binding domain"/>
    <property type="match status" value="1"/>
</dbReference>
<evidence type="ECO:0000256" key="8">
    <source>
        <dbReference type="ARBA" id="ARBA00023125"/>
    </source>
</evidence>
<evidence type="ECO:0000256" key="12">
    <source>
        <dbReference type="ARBA" id="ARBA00033999"/>
    </source>
</evidence>
<evidence type="ECO:0000313" key="16">
    <source>
        <dbReference type="Proteomes" id="UP000794436"/>
    </source>
</evidence>
<dbReference type="InterPro" id="IPR052219">
    <property type="entry name" value="Photolyase_Class-2"/>
</dbReference>
<dbReference type="InterPro" id="IPR036134">
    <property type="entry name" value="Crypto/Photolyase_FAD-like_sf"/>
</dbReference>
<evidence type="ECO:0000256" key="13">
    <source>
        <dbReference type="SAM" id="MobiDB-lite"/>
    </source>
</evidence>
<dbReference type="SUPFAM" id="SSF52425">
    <property type="entry name" value="Cryptochrome/photolyase, N-terminal domain"/>
    <property type="match status" value="2"/>
</dbReference>
<keyword evidence="9" id="KW-0234">DNA repair</keyword>
<evidence type="ECO:0000313" key="15">
    <source>
        <dbReference type="EMBL" id="TMW55947.1"/>
    </source>
</evidence>
<dbReference type="InterPro" id="IPR014729">
    <property type="entry name" value="Rossmann-like_a/b/a_fold"/>
</dbReference>
<dbReference type="FunFam" id="1.10.579.10:FF:000002">
    <property type="entry name" value="Deoxyribodipyrimidine photolyase"/>
    <property type="match status" value="1"/>
</dbReference>